<evidence type="ECO:0000256" key="4">
    <source>
        <dbReference type="ARBA" id="ARBA00022679"/>
    </source>
</evidence>
<evidence type="ECO:0000256" key="7">
    <source>
        <dbReference type="ARBA" id="ARBA00022984"/>
    </source>
</evidence>
<dbReference type="GO" id="GO:0071555">
    <property type="term" value="P:cell wall organization"/>
    <property type="evidence" value="ECO:0007669"/>
    <property type="project" value="UniProtKB-UniRule"/>
</dbReference>
<evidence type="ECO:0000256" key="5">
    <source>
        <dbReference type="ARBA" id="ARBA00022801"/>
    </source>
</evidence>
<keyword evidence="3" id="KW-0328">Glycosyltransferase</keyword>
<feature type="region of interest" description="Disordered" evidence="10">
    <location>
        <begin position="41"/>
        <end position="71"/>
    </location>
</feature>
<keyword evidence="6 9" id="KW-0133">Cell shape</keyword>
<name>A0A0J6SP49_9HYPH</name>
<evidence type="ECO:0000256" key="9">
    <source>
        <dbReference type="PROSITE-ProRule" id="PRU01373"/>
    </source>
</evidence>
<keyword evidence="4" id="KW-0808">Transferase</keyword>
<evidence type="ECO:0000256" key="8">
    <source>
        <dbReference type="ARBA" id="ARBA00023316"/>
    </source>
</evidence>
<feature type="domain" description="L,D-TPase catalytic" evidence="11">
    <location>
        <begin position="136"/>
        <end position="265"/>
    </location>
</feature>
<organism evidence="12 13">
    <name type="scientific">Methylobacterium aquaticum</name>
    <dbReference type="NCBI Taxonomy" id="270351"/>
    <lineage>
        <taxon>Bacteria</taxon>
        <taxon>Pseudomonadati</taxon>
        <taxon>Pseudomonadota</taxon>
        <taxon>Alphaproteobacteria</taxon>
        <taxon>Hyphomicrobiales</taxon>
        <taxon>Methylobacteriaceae</taxon>
        <taxon>Methylobacterium</taxon>
    </lineage>
</organism>
<dbReference type="PROSITE" id="PS52029">
    <property type="entry name" value="LD_TPASE"/>
    <property type="match status" value="1"/>
</dbReference>
<dbReference type="FunFam" id="2.40.440.10:FF:000002">
    <property type="entry name" value="L,D-transpeptidase ErfK/SrfK"/>
    <property type="match status" value="1"/>
</dbReference>
<dbReference type="CDD" id="cd16913">
    <property type="entry name" value="YkuD_like"/>
    <property type="match status" value="1"/>
</dbReference>
<dbReference type="PATRIC" id="fig|270351.6.peg.7555"/>
<dbReference type="Pfam" id="PF03734">
    <property type="entry name" value="YkuD"/>
    <property type="match status" value="1"/>
</dbReference>
<dbReference type="InterPro" id="IPR038063">
    <property type="entry name" value="Transpep_catalytic_dom"/>
</dbReference>
<dbReference type="AlphaFoldDB" id="A0A0J6SP49"/>
<sequence>MRADGQRVYRCRARPAAAAETPQSPVAGAILASVAPAPALPDAPMRLTSLAPEPDSSPHAPAPAAPSGPAPAVPPVAAIAPLAASAPMPGAPLRVAALPVDPLPDASAPPLAPPPVALPAVRRGKVVGYPGAQAPGTIVVDTAARLLFLVRGDGTAVRYRVAVGRPGTTWKGVQTVTAKQEWPQWTPTPEMRRSRPGLPRTVAGGPRNPLGARALYLGSTLYRIHGTTDPRSIGRAASAGCFRMLNEDVIELYRFVPVGTKVQVI</sequence>
<evidence type="ECO:0000256" key="2">
    <source>
        <dbReference type="ARBA" id="ARBA00005992"/>
    </source>
</evidence>
<comment type="similarity">
    <text evidence="2">Belongs to the YkuD family.</text>
</comment>
<dbReference type="InterPro" id="IPR005490">
    <property type="entry name" value="LD_TPept_cat_dom"/>
</dbReference>
<feature type="region of interest" description="Disordered" evidence="10">
    <location>
        <begin position="1"/>
        <end position="25"/>
    </location>
</feature>
<feature type="compositionally biased region" description="Pro residues" evidence="10">
    <location>
        <begin position="60"/>
        <end position="71"/>
    </location>
</feature>
<dbReference type="PANTHER" id="PTHR30582">
    <property type="entry name" value="L,D-TRANSPEPTIDASE"/>
    <property type="match status" value="1"/>
</dbReference>
<accession>A0A0J6SP49</accession>
<evidence type="ECO:0000256" key="1">
    <source>
        <dbReference type="ARBA" id="ARBA00004752"/>
    </source>
</evidence>
<evidence type="ECO:0000256" key="6">
    <source>
        <dbReference type="ARBA" id="ARBA00022960"/>
    </source>
</evidence>
<dbReference type="InterPro" id="IPR050979">
    <property type="entry name" value="LD-transpeptidase"/>
</dbReference>
<gene>
    <name evidence="12" type="ORF">VP06_12855</name>
</gene>
<dbReference type="Proteomes" id="UP000035929">
    <property type="component" value="Unassembled WGS sequence"/>
</dbReference>
<protein>
    <recommendedName>
        <fullName evidence="11">L,D-TPase catalytic domain-containing protein</fullName>
    </recommendedName>
</protein>
<feature type="active site" description="Proton donor/acceptor" evidence="9">
    <location>
        <position position="225"/>
    </location>
</feature>
<reference evidence="12 13" key="1">
    <citation type="submission" date="2015-03" db="EMBL/GenBank/DDBJ databases">
        <title>Genome sequencing of Methylobacterium aquaticum DSM16371 type strain.</title>
        <authorList>
            <person name="Chaudhry V."/>
            <person name="Patil P.B."/>
        </authorList>
    </citation>
    <scope>NUCLEOTIDE SEQUENCE [LARGE SCALE GENOMIC DNA]</scope>
    <source>
        <strain evidence="12 13">DSM 16371</strain>
    </source>
</reference>
<dbReference type="SUPFAM" id="SSF141523">
    <property type="entry name" value="L,D-transpeptidase catalytic domain-like"/>
    <property type="match status" value="1"/>
</dbReference>
<feature type="active site" description="Nucleophile" evidence="9">
    <location>
        <position position="241"/>
    </location>
</feature>
<comment type="pathway">
    <text evidence="1 9">Cell wall biogenesis; peptidoglycan biosynthesis.</text>
</comment>
<comment type="caution">
    <text evidence="12">The sequence shown here is derived from an EMBL/GenBank/DDBJ whole genome shotgun (WGS) entry which is preliminary data.</text>
</comment>
<dbReference type="GO" id="GO:0005576">
    <property type="term" value="C:extracellular region"/>
    <property type="evidence" value="ECO:0007669"/>
    <property type="project" value="TreeGrafter"/>
</dbReference>
<keyword evidence="8 9" id="KW-0961">Cell wall biogenesis/degradation</keyword>
<dbReference type="GO" id="GO:0016757">
    <property type="term" value="F:glycosyltransferase activity"/>
    <property type="evidence" value="ECO:0007669"/>
    <property type="project" value="UniProtKB-KW"/>
</dbReference>
<dbReference type="GO" id="GO:0008360">
    <property type="term" value="P:regulation of cell shape"/>
    <property type="evidence" value="ECO:0007669"/>
    <property type="project" value="UniProtKB-UniRule"/>
</dbReference>
<proteinExistence type="inferred from homology"/>
<keyword evidence="7 9" id="KW-0573">Peptidoglycan synthesis</keyword>
<evidence type="ECO:0000256" key="10">
    <source>
        <dbReference type="SAM" id="MobiDB-lite"/>
    </source>
</evidence>
<dbReference type="GO" id="GO:0018104">
    <property type="term" value="P:peptidoglycan-protein cross-linking"/>
    <property type="evidence" value="ECO:0007669"/>
    <property type="project" value="TreeGrafter"/>
</dbReference>
<evidence type="ECO:0000259" key="11">
    <source>
        <dbReference type="PROSITE" id="PS52029"/>
    </source>
</evidence>
<dbReference type="EMBL" id="LABX01000092">
    <property type="protein sequence ID" value="KMO35163.1"/>
    <property type="molecule type" value="Genomic_DNA"/>
</dbReference>
<evidence type="ECO:0000313" key="13">
    <source>
        <dbReference type="Proteomes" id="UP000035929"/>
    </source>
</evidence>
<dbReference type="PANTHER" id="PTHR30582:SF24">
    <property type="entry name" value="L,D-TRANSPEPTIDASE ERFK_SRFK-RELATED"/>
    <property type="match status" value="1"/>
</dbReference>
<evidence type="ECO:0000313" key="12">
    <source>
        <dbReference type="EMBL" id="KMO35163.1"/>
    </source>
</evidence>
<dbReference type="GO" id="GO:0071972">
    <property type="term" value="F:peptidoglycan L,D-transpeptidase activity"/>
    <property type="evidence" value="ECO:0007669"/>
    <property type="project" value="TreeGrafter"/>
</dbReference>
<dbReference type="Gene3D" id="2.40.440.10">
    <property type="entry name" value="L,D-transpeptidase catalytic domain-like"/>
    <property type="match status" value="1"/>
</dbReference>
<keyword evidence="5" id="KW-0378">Hydrolase</keyword>
<evidence type="ECO:0000256" key="3">
    <source>
        <dbReference type="ARBA" id="ARBA00022676"/>
    </source>
</evidence>
<dbReference type="UniPathway" id="UPA00219"/>